<dbReference type="InterPro" id="IPR036388">
    <property type="entry name" value="WH-like_DNA-bd_sf"/>
</dbReference>
<accession>A0ABU6WKA9</accession>
<dbReference type="Gene3D" id="1.10.10.10">
    <property type="entry name" value="Winged helix-like DNA-binding domain superfamily/Winged helix DNA-binding domain"/>
    <property type="match status" value="1"/>
</dbReference>
<reference evidence="1 2" key="1">
    <citation type="journal article" date="2023" name="Plants (Basel)">
        <title>Bridging the Gap: Combining Genomics and Transcriptomics Approaches to Understand Stylosanthes scabra, an Orphan Legume from the Brazilian Caatinga.</title>
        <authorList>
            <person name="Ferreira-Neto J.R.C."/>
            <person name="da Silva M.D."/>
            <person name="Binneck E."/>
            <person name="de Melo N.F."/>
            <person name="da Silva R.H."/>
            <person name="de Melo A.L.T.M."/>
            <person name="Pandolfi V."/>
            <person name="Bustamante F.O."/>
            <person name="Brasileiro-Vidal A.C."/>
            <person name="Benko-Iseppon A.M."/>
        </authorList>
    </citation>
    <scope>NUCLEOTIDE SEQUENCE [LARGE SCALE GENOMIC DNA]</scope>
    <source>
        <tissue evidence="1">Leaves</tissue>
    </source>
</reference>
<keyword evidence="2" id="KW-1185">Reference proteome</keyword>
<evidence type="ECO:0000313" key="2">
    <source>
        <dbReference type="Proteomes" id="UP001341840"/>
    </source>
</evidence>
<comment type="caution">
    <text evidence="1">The sequence shown here is derived from an EMBL/GenBank/DDBJ whole genome shotgun (WGS) entry which is preliminary data.</text>
</comment>
<name>A0ABU6WKA9_9FABA</name>
<evidence type="ECO:0000313" key="1">
    <source>
        <dbReference type="EMBL" id="MED6184503.1"/>
    </source>
</evidence>
<dbReference type="Proteomes" id="UP001341840">
    <property type="component" value="Unassembled WGS sequence"/>
</dbReference>
<protein>
    <submittedName>
        <fullName evidence="1">Uncharacterized protein</fullName>
    </submittedName>
</protein>
<proteinExistence type="predicted"/>
<organism evidence="1 2">
    <name type="scientific">Stylosanthes scabra</name>
    <dbReference type="NCBI Taxonomy" id="79078"/>
    <lineage>
        <taxon>Eukaryota</taxon>
        <taxon>Viridiplantae</taxon>
        <taxon>Streptophyta</taxon>
        <taxon>Embryophyta</taxon>
        <taxon>Tracheophyta</taxon>
        <taxon>Spermatophyta</taxon>
        <taxon>Magnoliopsida</taxon>
        <taxon>eudicotyledons</taxon>
        <taxon>Gunneridae</taxon>
        <taxon>Pentapetalae</taxon>
        <taxon>rosids</taxon>
        <taxon>fabids</taxon>
        <taxon>Fabales</taxon>
        <taxon>Fabaceae</taxon>
        <taxon>Papilionoideae</taxon>
        <taxon>50 kb inversion clade</taxon>
        <taxon>dalbergioids sensu lato</taxon>
        <taxon>Dalbergieae</taxon>
        <taxon>Pterocarpus clade</taxon>
        <taxon>Stylosanthes</taxon>
    </lineage>
</organism>
<sequence>MACRTVAGYYERNEEEGPVMVKIGIITKILASVDSWISFPFFGFLVEGDSSGCSGGGVPAKDEDDEGHGLIASPQKTVYSLTAASKYFVADDYGFSFGHALNLILDKINLETW</sequence>
<gene>
    <name evidence="1" type="ORF">PIB30_048086</name>
</gene>
<dbReference type="EMBL" id="JASCZI010181555">
    <property type="protein sequence ID" value="MED6184503.1"/>
    <property type="molecule type" value="Genomic_DNA"/>
</dbReference>